<protein>
    <recommendedName>
        <fullName evidence="4">Co-chaperone protein HscB homolog</fullName>
    </recommendedName>
</protein>
<sequence>MALSGLDLGRDYFELFGQSRAFDVDAGALDTRYRELQALYHPDRHAGGEARDRRLAVQASAWVNEAYQTLKEPGRRARYLLELAGVSFDDERDTTADPDFLMRQMALREALAETAQASEPLFALEDLMRELRSERDGLYTSFAAAYATGRLEDAKRTVLQLRFYARLLDEANRMAERLEDQGD</sequence>
<dbReference type="NCBIfam" id="TIGR00714">
    <property type="entry name" value="hscB"/>
    <property type="match status" value="1"/>
</dbReference>
<dbReference type="InterPro" id="IPR001623">
    <property type="entry name" value="DnaJ_domain"/>
</dbReference>
<dbReference type="GO" id="GO:0006457">
    <property type="term" value="P:protein folding"/>
    <property type="evidence" value="ECO:0007669"/>
    <property type="project" value="UniProtKB-UniRule"/>
</dbReference>
<evidence type="ECO:0000313" key="7">
    <source>
        <dbReference type="Proteomes" id="UP000029273"/>
    </source>
</evidence>
<dbReference type="AlphaFoldDB" id="A0A1A6C7U6"/>
<gene>
    <name evidence="4" type="primary">hscB</name>
    <name evidence="6" type="ORF">Thpro_020353</name>
</gene>
<dbReference type="GO" id="GO:0044571">
    <property type="term" value="P:[2Fe-2S] cluster assembly"/>
    <property type="evidence" value="ECO:0007669"/>
    <property type="project" value="InterPro"/>
</dbReference>
<comment type="subunit">
    <text evidence="4">Interacts with HscA and stimulates its ATPase activity.</text>
</comment>
<keyword evidence="7" id="KW-1185">Reference proteome</keyword>
<dbReference type="GO" id="GO:0051087">
    <property type="term" value="F:protein-folding chaperone binding"/>
    <property type="evidence" value="ECO:0007669"/>
    <property type="project" value="InterPro"/>
</dbReference>
<name>A0A1A6C7U6_9GAMM</name>
<dbReference type="Gene3D" id="1.20.1280.20">
    <property type="entry name" value="HscB, C-terminal domain"/>
    <property type="match status" value="1"/>
</dbReference>
<organism evidence="6 7">
    <name type="scientific">Acidihalobacter prosperus</name>
    <dbReference type="NCBI Taxonomy" id="160660"/>
    <lineage>
        <taxon>Bacteria</taxon>
        <taxon>Pseudomonadati</taxon>
        <taxon>Pseudomonadota</taxon>
        <taxon>Gammaproteobacteria</taxon>
        <taxon>Chromatiales</taxon>
        <taxon>Ectothiorhodospiraceae</taxon>
        <taxon>Acidihalobacter</taxon>
    </lineage>
</organism>
<accession>A0A1A6C7U6</accession>
<dbReference type="GO" id="GO:0001671">
    <property type="term" value="F:ATPase activator activity"/>
    <property type="evidence" value="ECO:0007669"/>
    <property type="project" value="InterPro"/>
</dbReference>
<dbReference type="Gene3D" id="1.10.287.110">
    <property type="entry name" value="DnaJ domain"/>
    <property type="match status" value="1"/>
</dbReference>
<evidence type="ECO:0000256" key="1">
    <source>
        <dbReference type="ARBA" id="ARBA00010476"/>
    </source>
</evidence>
<evidence type="ECO:0000256" key="4">
    <source>
        <dbReference type="HAMAP-Rule" id="MF_00682"/>
    </source>
</evidence>
<comment type="similarity">
    <text evidence="1 4">Belongs to the HscB family.</text>
</comment>
<dbReference type="SUPFAM" id="SSF47144">
    <property type="entry name" value="HSC20 (HSCB), C-terminal oligomerisation domain"/>
    <property type="match status" value="1"/>
</dbReference>
<proteinExistence type="inferred from homology"/>
<dbReference type="InterPro" id="IPR004640">
    <property type="entry name" value="HscB"/>
</dbReference>
<dbReference type="PANTHER" id="PTHR14021">
    <property type="entry name" value="IRON-SULFUR CLUSTER CO-CHAPERONE PROTEIN HSCB"/>
    <property type="match status" value="1"/>
</dbReference>
<dbReference type="EMBL" id="JQSG02000001">
    <property type="protein sequence ID" value="OBS10637.1"/>
    <property type="molecule type" value="Genomic_DNA"/>
</dbReference>
<dbReference type="CDD" id="cd06257">
    <property type="entry name" value="DnaJ"/>
    <property type="match status" value="1"/>
</dbReference>
<dbReference type="GO" id="GO:0051259">
    <property type="term" value="P:protein complex oligomerization"/>
    <property type="evidence" value="ECO:0007669"/>
    <property type="project" value="InterPro"/>
</dbReference>
<evidence type="ECO:0000313" key="6">
    <source>
        <dbReference type="EMBL" id="OBS10637.1"/>
    </source>
</evidence>
<dbReference type="OrthoDB" id="287587at2"/>
<comment type="function">
    <text evidence="3 4">Co-chaperone involved in the maturation of iron-sulfur cluster-containing proteins. Seems to help targeting proteins to be folded toward HscA.</text>
</comment>
<dbReference type="RefSeq" id="WP_038091928.1">
    <property type="nucleotide sequence ID" value="NZ_JQSG02000001.1"/>
</dbReference>
<comment type="caution">
    <text evidence="6">The sequence shown here is derived from an EMBL/GenBank/DDBJ whole genome shotgun (WGS) entry which is preliminary data.</text>
</comment>
<dbReference type="PROSITE" id="PS50076">
    <property type="entry name" value="DNAJ_2"/>
    <property type="match status" value="1"/>
</dbReference>
<reference evidence="6 7" key="1">
    <citation type="journal article" date="2014" name="Genome Announc.">
        <title>Draft Genome Sequence of the Iron-Oxidizing, Acidophilic, and Halotolerant 'Thiobacillus prosperus' Type Strain DSM 5130.</title>
        <authorList>
            <person name="Ossandon F.J."/>
            <person name="Cardenas J.P."/>
            <person name="Corbett M."/>
            <person name="Quatrini R."/>
            <person name="Holmes D.S."/>
            <person name="Watkin E."/>
        </authorList>
    </citation>
    <scope>NUCLEOTIDE SEQUENCE [LARGE SCALE GENOMIC DNA]</scope>
    <source>
        <strain evidence="6 7">DSM 5130</strain>
    </source>
</reference>
<evidence type="ECO:0000256" key="2">
    <source>
        <dbReference type="ARBA" id="ARBA00023186"/>
    </source>
</evidence>
<dbReference type="SMART" id="SM00271">
    <property type="entry name" value="DnaJ"/>
    <property type="match status" value="1"/>
</dbReference>
<dbReference type="Pfam" id="PF07743">
    <property type="entry name" value="HSCB_C"/>
    <property type="match status" value="1"/>
</dbReference>
<evidence type="ECO:0000256" key="3">
    <source>
        <dbReference type="ARBA" id="ARBA00025596"/>
    </source>
</evidence>
<evidence type="ECO:0000259" key="5">
    <source>
        <dbReference type="PROSITE" id="PS50076"/>
    </source>
</evidence>
<dbReference type="Proteomes" id="UP000029273">
    <property type="component" value="Unassembled WGS sequence"/>
</dbReference>
<dbReference type="GO" id="GO:1990230">
    <property type="term" value="C:iron-sulfur cluster transfer complex"/>
    <property type="evidence" value="ECO:0007669"/>
    <property type="project" value="TreeGrafter"/>
</dbReference>
<dbReference type="InterPro" id="IPR009073">
    <property type="entry name" value="HscB_oligo_C"/>
</dbReference>
<keyword evidence="2 4" id="KW-0143">Chaperone</keyword>
<dbReference type="SUPFAM" id="SSF46565">
    <property type="entry name" value="Chaperone J-domain"/>
    <property type="match status" value="1"/>
</dbReference>
<dbReference type="InterPro" id="IPR036869">
    <property type="entry name" value="J_dom_sf"/>
</dbReference>
<dbReference type="InterPro" id="IPR036386">
    <property type="entry name" value="HscB_C_sf"/>
</dbReference>
<feature type="domain" description="J" evidence="5">
    <location>
        <begin position="11"/>
        <end position="85"/>
    </location>
</feature>
<dbReference type="PANTHER" id="PTHR14021:SF15">
    <property type="entry name" value="IRON-SULFUR CLUSTER CO-CHAPERONE PROTEIN HSCB"/>
    <property type="match status" value="1"/>
</dbReference>
<dbReference type="HAMAP" id="MF_00682">
    <property type="entry name" value="HscB"/>
    <property type="match status" value="1"/>
</dbReference>